<evidence type="ECO:0000256" key="5">
    <source>
        <dbReference type="ARBA" id="ARBA00023136"/>
    </source>
</evidence>
<keyword evidence="8" id="KW-1185">Reference proteome</keyword>
<evidence type="ECO:0000256" key="3">
    <source>
        <dbReference type="ARBA" id="ARBA00022692"/>
    </source>
</evidence>
<evidence type="ECO:0000256" key="2">
    <source>
        <dbReference type="ARBA" id="ARBA00009190"/>
    </source>
</evidence>
<comment type="similarity">
    <text evidence="2 6">Belongs to the GDT1 family.</text>
</comment>
<gene>
    <name evidence="7" type="ORF">CVT25_000412</name>
</gene>
<dbReference type="InParanoid" id="A0A409WZJ8"/>
<dbReference type="InterPro" id="IPR001727">
    <property type="entry name" value="GDT1-like"/>
</dbReference>
<dbReference type="OrthoDB" id="442680at2759"/>
<organism evidence="7 8">
    <name type="scientific">Psilocybe cyanescens</name>
    <dbReference type="NCBI Taxonomy" id="93625"/>
    <lineage>
        <taxon>Eukaryota</taxon>
        <taxon>Fungi</taxon>
        <taxon>Dikarya</taxon>
        <taxon>Basidiomycota</taxon>
        <taxon>Agaricomycotina</taxon>
        <taxon>Agaricomycetes</taxon>
        <taxon>Agaricomycetidae</taxon>
        <taxon>Agaricales</taxon>
        <taxon>Agaricineae</taxon>
        <taxon>Strophariaceae</taxon>
        <taxon>Psilocybe</taxon>
    </lineage>
</organism>
<evidence type="ECO:0000256" key="1">
    <source>
        <dbReference type="ARBA" id="ARBA00004141"/>
    </source>
</evidence>
<feature type="transmembrane region" description="Helical" evidence="6">
    <location>
        <begin position="98"/>
        <end position="122"/>
    </location>
</feature>
<comment type="caution">
    <text evidence="6">Lacks conserved residue(s) required for the propagation of feature annotation.</text>
</comment>
<evidence type="ECO:0000313" key="8">
    <source>
        <dbReference type="Proteomes" id="UP000283269"/>
    </source>
</evidence>
<accession>A0A409WZJ8</accession>
<comment type="subcellular location">
    <subcellularLocation>
        <location evidence="1 6">Membrane</location>
        <topology evidence="1 6">Multi-pass membrane protein</topology>
    </subcellularLocation>
</comment>
<dbReference type="AlphaFoldDB" id="A0A409WZJ8"/>
<dbReference type="GO" id="GO:0032472">
    <property type="term" value="P:Golgi calcium ion transport"/>
    <property type="evidence" value="ECO:0007669"/>
    <property type="project" value="TreeGrafter"/>
</dbReference>
<dbReference type="GO" id="GO:0000329">
    <property type="term" value="C:fungal-type vacuole membrane"/>
    <property type="evidence" value="ECO:0007669"/>
    <property type="project" value="TreeGrafter"/>
</dbReference>
<name>A0A409WZJ8_PSICY</name>
<feature type="transmembrane region" description="Helical" evidence="6">
    <location>
        <begin position="67"/>
        <end position="91"/>
    </location>
</feature>
<evidence type="ECO:0000256" key="6">
    <source>
        <dbReference type="RuleBase" id="RU365102"/>
    </source>
</evidence>
<dbReference type="GO" id="GO:0015085">
    <property type="term" value="F:calcium ion transmembrane transporter activity"/>
    <property type="evidence" value="ECO:0007669"/>
    <property type="project" value="TreeGrafter"/>
</dbReference>
<dbReference type="Pfam" id="PF01169">
    <property type="entry name" value="GDT1"/>
    <property type="match status" value="1"/>
</dbReference>
<dbReference type="GO" id="GO:0032468">
    <property type="term" value="P:Golgi calcium ion homeostasis"/>
    <property type="evidence" value="ECO:0007669"/>
    <property type="project" value="TreeGrafter"/>
</dbReference>
<proteinExistence type="inferred from homology"/>
<comment type="caution">
    <text evidence="7">The sequence shown here is derived from an EMBL/GenBank/DDBJ whole genome shotgun (WGS) entry which is preliminary data.</text>
</comment>
<dbReference type="STRING" id="93625.A0A409WZJ8"/>
<dbReference type="GO" id="GO:0005794">
    <property type="term" value="C:Golgi apparatus"/>
    <property type="evidence" value="ECO:0007669"/>
    <property type="project" value="TreeGrafter"/>
</dbReference>
<keyword evidence="3 6" id="KW-0812">Transmembrane</keyword>
<dbReference type="PANTHER" id="PTHR12608:SF1">
    <property type="entry name" value="TRANSMEMBRANE PROTEIN 165"/>
    <property type="match status" value="1"/>
</dbReference>
<dbReference type="PANTHER" id="PTHR12608">
    <property type="entry name" value="TRANSMEMBRANE PROTEIN HTP-1 RELATED"/>
    <property type="match status" value="1"/>
</dbReference>
<dbReference type="EMBL" id="NHYD01002945">
    <property type="protein sequence ID" value="PPQ83954.1"/>
    <property type="molecule type" value="Genomic_DNA"/>
</dbReference>
<protein>
    <recommendedName>
        <fullName evidence="6">GDT1 family protein</fullName>
    </recommendedName>
</protein>
<keyword evidence="4 6" id="KW-1133">Transmembrane helix</keyword>
<keyword evidence="5 6" id="KW-0472">Membrane</keyword>
<dbReference type="Proteomes" id="UP000283269">
    <property type="component" value="Unassembled WGS sequence"/>
</dbReference>
<sequence length="132" mass="14535">MCPDEEVQAARANGSPPTHTSYVFSSHLISSHLISSLLFSSHLISSHLFSLLHCTVHNHGCLSSPQALLQFFLIIIISELSGKTVLIAAILTIRHRRLTIFLGAFLSLLLISFPSASLGHVLPTLILRRWTQ</sequence>
<dbReference type="GO" id="GO:0005384">
    <property type="term" value="F:manganese ion transmembrane transporter activity"/>
    <property type="evidence" value="ECO:0007669"/>
    <property type="project" value="TreeGrafter"/>
</dbReference>
<reference evidence="7 8" key="1">
    <citation type="journal article" date="2018" name="Evol. Lett.">
        <title>Horizontal gene cluster transfer increased hallucinogenic mushroom diversity.</title>
        <authorList>
            <person name="Reynolds H.T."/>
            <person name="Vijayakumar V."/>
            <person name="Gluck-Thaler E."/>
            <person name="Korotkin H.B."/>
            <person name="Matheny P.B."/>
            <person name="Slot J.C."/>
        </authorList>
    </citation>
    <scope>NUCLEOTIDE SEQUENCE [LARGE SCALE GENOMIC DNA]</scope>
    <source>
        <strain evidence="7 8">2631</strain>
    </source>
</reference>
<evidence type="ECO:0000313" key="7">
    <source>
        <dbReference type="EMBL" id="PPQ83954.1"/>
    </source>
</evidence>
<evidence type="ECO:0000256" key="4">
    <source>
        <dbReference type="ARBA" id="ARBA00022989"/>
    </source>
</evidence>